<organism evidence="2 3">
    <name type="scientific">Hallerella porci</name>
    <dbReference type="NCBI Taxonomy" id="1945871"/>
    <lineage>
        <taxon>Bacteria</taxon>
        <taxon>Pseudomonadati</taxon>
        <taxon>Fibrobacterota</taxon>
        <taxon>Fibrobacteria</taxon>
        <taxon>Fibrobacterales</taxon>
        <taxon>Fibrobacteraceae</taxon>
        <taxon>Hallerella</taxon>
    </lineage>
</organism>
<protein>
    <submittedName>
        <fullName evidence="2">Uncharacterized protein (TIGR02145 family)</fullName>
    </submittedName>
</protein>
<sequence length="207" mass="23153">MELHLGIKFVKFALGAALLLGLSACENSKMNSKMTDKRDGKVYKTVKIGVQTWMAENLNYAGNGVCYENEHNNCGKWGRLYTWHEALNACPEGWHLPSEAEWKILIDAVGGEDKAGLALKAKNGWKEGEGKSGNGTEAFGFSALPAGGSYDRGRYYYAGEYAYFWSSTEHNSRIAYFMYLYYDYVYAGLASRNKGYAFSIRCLENSN</sequence>
<gene>
    <name evidence="2" type="ORF">B0H50_12121</name>
</gene>
<dbReference type="EMBL" id="QGHD01000021">
    <property type="protein sequence ID" value="PWK94489.1"/>
    <property type="molecule type" value="Genomic_DNA"/>
</dbReference>
<evidence type="ECO:0000313" key="2">
    <source>
        <dbReference type="EMBL" id="PWK94489.1"/>
    </source>
</evidence>
<evidence type="ECO:0000313" key="3">
    <source>
        <dbReference type="Proteomes" id="UP000245523"/>
    </source>
</evidence>
<dbReference type="Pfam" id="PF09603">
    <property type="entry name" value="Fib_succ_major"/>
    <property type="match status" value="1"/>
</dbReference>
<dbReference type="InterPro" id="IPR011871">
    <property type="entry name" value="Fib_succ_major"/>
</dbReference>
<dbReference type="NCBIfam" id="TIGR02145">
    <property type="entry name" value="Fib_succ_major"/>
    <property type="match status" value="1"/>
</dbReference>
<accession>A0ABX5LM98</accession>
<keyword evidence="3" id="KW-1185">Reference proteome</keyword>
<proteinExistence type="predicted"/>
<dbReference type="RefSeq" id="WP_106199231.1">
    <property type="nucleotide sequence ID" value="NZ_JAXEIU010000058.1"/>
</dbReference>
<dbReference type="Proteomes" id="UP000245523">
    <property type="component" value="Unassembled WGS sequence"/>
</dbReference>
<feature type="domain" description="Fibrobacter succinogenes major paralogous" evidence="1">
    <location>
        <begin position="46"/>
        <end position="203"/>
    </location>
</feature>
<comment type="caution">
    <text evidence="2">The sequence shown here is derived from an EMBL/GenBank/DDBJ whole genome shotgun (WGS) entry which is preliminary data.</text>
</comment>
<evidence type="ECO:0000259" key="1">
    <source>
        <dbReference type="Pfam" id="PF09603"/>
    </source>
</evidence>
<name>A0ABX5LM98_9BACT</name>
<reference evidence="2 3" key="1">
    <citation type="submission" date="2018-05" db="EMBL/GenBank/DDBJ databases">
        <title>Animal gut microbial communities from fecal samples from Wisconsin, USA.</title>
        <authorList>
            <person name="Neumann A."/>
        </authorList>
    </citation>
    <scope>NUCLEOTIDE SEQUENCE [LARGE SCALE GENOMIC DNA]</scope>
    <source>
        <strain evidence="2 3">UWS4</strain>
    </source>
</reference>